<keyword evidence="1" id="KW-0812">Transmembrane</keyword>
<dbReference type="EMBL" id="JAIWYP010000010">
    <property type="protein sequence ID" value="KAH3746401.1"/>
    <property type="molecule type" value="Genomic_DNA"/>
</dbReference>
<organism evidence="2 3">
    <name type="scientific">Dreissena polymorpha</name>
    <name type="common">Zebra mussel</name>
    <name type="synonym">Mytilus polymorpha</name>
    <dbReference type="NCBI Taxonomy" id="45954"/>
    <lineage>
        <taxon>Eukaryota</taxon>
        <taxon>Metazoa</taxon>
        <taxon>Spiralia</taxon>
        <taxon>Lophotrochozoa</taxon>
        <taxon>Mollusca</taxon>
        <taxon>Bivalvia</taxon>
        <taxon>Autobranchia</taxon>
        <taxon>Heteroconchia</taxon>
        <taxon>Euheterodonta</taxon>
        <taxon>Imparidentia</taxon>
        <taxon>Neoheterodontei</taxon>
        <taxon>Myida</taxon>
        <taxon>Dreissenoidea</taxon>
        <taxon>Dreissenidae</taxon>
        <taxon>Dreissena</taxon>
    </lineage>
</organism>
<reference evidence="2" key="1">
    <citation type="journal article" date="2019" name="bioRxiv">
        <title>The Genome of the Zebra Mussel, Dreissena polymorpha: A Resource for Invasive Species Research.</title>
        <authorList>
            <person name="McCartney M.A."/>
            <person name="Auch B."/>
            <person name="Kono T."/>
            <person name="Mallez S."/>
            <person name="Zhang Y."/>
            <person name="Obille A."/>
            <person name="Becker A."/>
            <person name="Abrahante J.E."/>
            <person name="Garbe J."/>
            <person name="Badalamenti J.P."/>
            <person name="Herman A."/>
            <person name="Mangelson H."/>
            <person name="Liachko I."/>
            <person name="Sullivan S."/>
            <person name="Sone E.D."/>
            <person name="Koren S."/>
            <person name="Silverstein K.A.T."/>
            <person name="Beckman K.B."/>
            <person name="Gohl D.M."/>
        </authorList>
    </citation>
    <scope>NUCLEOTIDE SEQUENCE</scope>
    <source>
        <strain evidence="2">Duluth1</strain>
        <tissue evidence="2">Whole animal</tissue>
    </source>
</reference>
<evidence type="ECO:0000313" key="2">
    <source>
        <dbReference type="EMBL" id="KAH3746401.1"/>
    </source>
</evidence>
<evidence type="ECO:0000256" key="1">
    <source>
        <dbReference type="SAM" id="Phobius"/>
    </source>
</evidence>
<name>A0A9D4DCG4_DREPO</name>
<comment type="caution">
    <text evidence="2">The sequence shown here is derived from an EMBL/GenBank/DDBJ whole genome shotgun (WGS) entry which is preliminary data.</text>
</comment>
<dbReference type="Proteomes" id="UP000828390">
    <property type="component" value="Unassembled WGS sequence"/>
</dbReference>
<gene>
    <name evidence="2" type="ORF">DPMN_180808</name>
</gene>
<keyword evidence="3" id="KW-1185">Reference proteome</keyword>
<evidence type="ECO:0000313" key="3">
    <source>
        <dbReference type="Proteomes" id="UP000828390"/>
    </source>
</evidence>
<protein>
    <submittedName>
        <fullName evidence="2">Uncharacterized protein</fullName>
    </submittedName>
</protein>
<sequence length="91" mass="11488">MINIITTPIIYYFYNYFYYYYYYYFYYFYYYYYYYYYCFYQRAAPDSLPRQRQCPQPLYRAPVALFVAFNMSLNGEIHAFNVFLKTGEASL</sequence>
<keyword evidence="1" id="KW-1133">Transmembrane helix</keyword>
<reference evidence="2" key="2">
    <citation type="submission" date="2020-11" db="EMBL/GenBank/DDBJ databases">
        <authorList>
            <person name="McCartney M.A."/>
            <person name="Auch B."/>
            <person name="Kono T."/>
            <person name="Mallez S."/>
            <person name="Becker A."/>
            <person name="Gohl D.M."/>
            <person name="Silverstein K.A.T."/>
            <person name="Koren S."/>
            <person name="Bechman K.B."/>
            <person name="Herman A."/>
            <person name="Abrahante J.E."/>
            <person name="Garbe J."/>
        </authorList>
    </citation>
    <scope>NUCLEOTIDE SEQUENCE</scope>
    <source>
        <strain evidence="2">Duluth1</strain>
        <tissue evidence="2">Whole animal</tissue>
    </source>
</reference>
<accession>A0A9D4DCG4</accession>
<proteinExistence type="predicted"/>
<dbReference type="AlphaFoldDB" id="A0A9D4DCG4"/>
<feature type="transmembrane region" description="Helical" evidence="1">
    <location>
        <begin position="20"/>
        <end position="40"/>
    </location>
</feature>
<keyword evidence="1" id="KW-0472">Membrane</keyword>